<feature type="binding site" evidence="10">
    <location>
        <begin position="247"/>
        <end position="253"/>
    </location>
    <ligand>
        <name>GTP</name>
        <dbReference type="ChEBI" id="CHEBI:37565"/>
    </ligand>
</feature>
<dbReference type="FunFam" id="3.40.50.300:FF:001376">
    <property type="entry name" value="tRNA modification GTPase MnmE"/>
    <property type="match status" value="1"/>
</dbReference>
<dbReference type="PANTHER" id="PTHR42714:SF2">
    <property type="entry name" value="TRNA MODIFICATION GTPASE GTPBP3, MITOCHONDRIAL"/>
    <property type="match status" value="1"/>
</dbReference>
<dbReference type="GO" id="GO:0003924">
    <property type="term" value="F:GTPase activity"/>
    <property type="evidence" value="ECO:0007669"/>
    <property type="project" value="UniProtKB-UniRule"/>
</dbReference>
<dbReference type="HAMAP" id="MF_00379">
    <property type="entry name" value="GTPase_MnmE"/>
    <property type="match status" value="1"/>
</dbReference>
<evidence type="ECO:0000256" key="5">
    <source>
        <dbReference type="ARBA" id="ARBA00022741"/>
    </source>
</evidence>
<feature type="binding site" evidence="10">
    <location>
        <position position="23"/>
    </location>
    <ligand>
        <name>(6S)-5-formyl-5,6,7,8-tetrahydrofolate</name>
        <dbReference type="ChEBI" id="CHEBI:57457"/>
    </ligand>
</feature>
<evidence type="ECO:0000256" key="10">
    <source>
        <dbReference type="HAMAP-Rule" id="MF_00379"/>
    </source>
</evidence>
<comment type="similarity">
    <text evidence="1 10 11">Belongs to the TRAFAC class TrmE-Era-EngA-EngB-Septin-like GTPase superfamily. TrmE GTPase family.</text>
</comment>
<evidence type="ECO:0000256" key="3">
    <source>
        <dbReference type="ARBA" id="ARBA00022694"/>
    </source>
</evidence>
<dbReference type="InterPro" id="IPR025867">
    <property type="entry name" value="MnmE_helical"/>
</dbReference>
<evidence type="ECO:0000256" key="2">
    <source>
        <dbReference type="ARBA" id="ARBA00022490"/>
    </source>
</evidence>
<dbReference type="Gene3D" id="3.40.50.300">
    <property type="entry name" value="P-loop containing nucleotide triphosphate hydrolases"/>
    <property type="match status" value="1"/>
</dbReference>
<proteinExistence type="inferred from homology"/>
<feature type="binding site" evidence="10">
    <location>
        <begin position="228"/>
        <end position="233"/>
    </location>
    <ligand>
        <name>GTP</name>
        <dbReference type="ChEBI" id="CHEBI:37565"/>
    </ligand>
</feature>
<accession>A0A1M6JBQ7</accession>
<dbReference type="InterPro" id="IPR004520">
    <property type="entry name" value="GTPase_MnmE"/>
</dbReference>
<dbReference type="InterPro" id="IPR027417">
    <property type="entry name" value="P-loop_NTPase"/>
</dbReference>
<dbReference type="GO" id="GO:0030488">
    <property type="term" value="P:tRNA methylation"/>
    <property type="evidence" value="ECO:0007669"/>
    <property type="project" value="TreeGrafter"/>
</dbReference>
<dbReference type="GO" id="GO:0042802">
    <property type="term" value="F:identical protein binding"/>
    <property type="evidence" value="ECO:0007669"/>
    <property type="project" value="UniProtKB-ARBA"/>
</dbReference>
<dbReference type="GO" id="GO:0005525">
    <property type="term" value="F:GTP binding"/>
    <property type="evidence" value="ECO:0007669"/>
    <property type="project" value="UniProtKB-UniRule"/>
</dbReference>
<dbReference type="STRING" id="156994.SAMN04488028_101128"/>
<dbReference type="EC" id="3.6.-.-" evidence="10"/>
<feature type="binding site" evidence="10">
    <location>
        <position position="122"/>
    </location>
    <ligand>
        <name>(6S)-5-formyl-5,6,7,8-tetrahydrofolate</name>
        <dbReference type="ChEBI" id="CHEBI:57457"/>
    </ligand>
</feature>
<keyword evidence="9 10" id="KW-0342">GTP-binding</keyword>
<keyword evidence="3 10" id="KW-0819">tRNA processing</keyword>
<keyword evidence="14" id="KW-1185">Reference proteome</keyword>
<evidence type="ECO:0000259" key="12">
    <source>
        <dbReference type="PROSITE" id="PS51709"/>
    </source>
</evidence>
<dbReference type="NCBIfam" id="TIGR00450">
    <property type="entry name" value="mnmE_trmE_thdF"/>
    <property type="match status" value="1"/>
</dbReference>
<keyword evidence="8 10" id="KW-0630">Potassium</keyword>
<evidence type="ECO:0000313" key="14">
    <source>
        <dbReference type="Proteomes" id="UP000184474"/>
    </source>
</evidence>
<dbReference type="FunFam" id="3.30.1360.120:FF:000003">
    <property type="entry name" value="tRNA modification GTPase MnmE"/>
    <property type="match status" value="1"/>
</dbReference>
<keyword evidence="5 10" id="KW-0547">Nucleotide-binding</keyword>
<dbReference type="InterPro" id="IPR005225">
    <property type="entry name" value="Small_GTP-bd"/>
</dbReference>
<dbReference type="InterPro" id="IPR006073">
    <property type="entry name" value="GTP-bd"/>
</dbReference>
<sequence length="453" mass="49926">MHMNDTIVALATPPGVGAIAVIRLSGAESIALTASCFDGKDLLTQKSHTIHFGNILDGEEIVDEVLVSLFLNQRSFTKEESVEISCHGSQYIINRIIQLLIRKGARLANPGEFTQRAYLNGRFDLAQAEAVADLIASENESSHAAALNQMRGGISKEIKALREKLVHFASMIELELDFSEEDVEFASRDELKELIKGIDKVLVKLIDSFQLGNVIKNGVPVVIVGKPNAGKSTLLNALLEEEKAIVSDIAGTTRDTIEDEINIGGVKFRFIDTAGLRETTDQIEAIGVERANQKMKESSLIMYLFDLSTEGLDVILAQEQQLIEMDKPYILVGNKRDKVESEPAALLENEHYISIAAKQETGVAALKDMIFAKSQMDNFKTGNVVVTNARHHQSLVNTQNALHDVVRGIDNQITNDFLAQDIRHSLYYLGEITGEISTDDLLDNIFSKFCIGK</sequence>
<feature type="binding site" evidence="10">
    <location>
        <position position="252"/>
    </location>
    <ligand>
        <name>K(+)</name>
        <dbReference type="ChEBI" id="CHEBI:29103"/>
    </ligand>
</feature>
<protein>
    <recommendedName>
        <fullName evidence="10">tRNA modification GTPase MnmE</fullName>
        <ecNumber evidence="10">3.6.-.-</ecNumber>
    </recommendedName>
</protein>
<keyword evidence="4 10" id="KW-0479">Metal-binding</keyword>
<feature type="binding site" evidence="10">
    <location>
        <position position="83"/>
    </location>
    <ligand>
        <name>(6S)-5-formyl-5,6,7,8-tetrahydrofolate</name>
        <dbReference type="ChEBI" id="CHEBI:57457"/>
    </ligand>
</feature>
<evidence type="ECO:0000256" key="9">
    <source>
        <dbReference type="ARBA" id="ARBA00023134"/>
    </source>
</evidence>
<dbReference type="InterPro" id="IPR027266">
    <property type="entry name" value="TrmE/GcvT-like"/>
</dbReference>
<dbReference type="GO" id="GO:0002098">
    <property type="term" value="P:tRNA wobble uridine modification"/>
    <property type="evidence" value="ECO:0007669"/>
    <property type="project" value="TreeGrafter"/>
</dbReference>
<keyword evidence="7 10" id="KW-0460">Magnesium</keyword>
<evidence type="ECO:0000256" key="8">
    <source>
        <dbReference type="ARBA" id="ARBA00022958"/>
    </source>
</evidence>
<gene>
    <name evidence="10" type="primary">mnmE</name>
    <name evidence="10" type="synonym">trmE</name>
    <name evidence="13" type="ORF">SAMN04488028_101128</name>
</gene>
<keyword evidence="6 10" id="KW-0378">Hydrolase</keyword>
<feature type="binding site" evidence="10">
    <location>
        <position position="232"/>
    </location>
    <ligand>
        <name>Mg(2+)</name>
        <dbReference type="ChEBI" id="CHEBI:18420"/>
    </ligand>
</feature>
<reference evidence="14" key="1">
    <citation type="submission" date="2016-11" db="EMBL/GenBank/DDBJ databases">
        <authorList>
            <person name="Varghese N."/>
            <person name="Submissions S."/>
        </authorList>
    </citation>
    <scope>NUCLEOTIDE SEQUENCE [LARGE SCALE GENOMIC DNA]</scope>
    <source>
        <strain evidence="14">DSM 26134</strain>
    </source>
</reference>
<dbReference type="Gene3D" id="1.20.120.430">
    <property type="entry name" value="tRNA modification GTPase MnmE domain 2"/>
    <property type="match status" value="1"/>
</dbReference>
<dbReference type="AlphaFoldDB" id="A0A1M6JBQ7"/>
<dbReference type="Pfam" id="PF12631">
    <property type="entry name" value="MnmE_helical"/>
    <property type="match status" value="1"/>
</dbReference>
<dbReference type="CDD" id="cd04164">
    <property type="entry name" value="trmE"/>
    <property type="match status" value="1"/>
</dbReference>
<dbReference type="PANTHER" id="PTHR42714">
    <property type="entry name" value="TRNA MODIFICATION GTPASE GTPBP3"/>
    <property type="match status" value="1"/>
</dbReference>
<evidence type="ECO:0000256" key="11">
    <source>
        <dbReference type="RuleBase" id="RU003313"/>
    </source>
</evidence>
<dbReference type="CDD" id="cd14858">
    <property type="entry name" value="TrmE_N"/>
    <property type="match status" value="1"/>
</dbReference>
<feature type="binding site" evidence="10">
    <location>
        <position position="228"/>
    </location>
    <ligand>
        <name>K(+)</name>
        <dbReference type="ChEBI" id="CHEBI:29103"/>
    </ligand>
</feature>
<dbReference type="Gene3D" id="3.30.1360.120">
    <property type="entry name" value="Probable tRNA modification gtpase trme, domain 1"/>
    <property type="match status" value="1"/>
</dbReference>
<dbReference type="NCBIfam" id="TIGR00231">
    <property type="entry name" value="small_GTP"/>
    <property type="match status" value="1"/>
</dbReference>
<evidence type="ECO:0000256" key="6">
    <source>
        <dbReference type="ARBA" id="ARBA00022801"/>
    </source>
</evidence>
<evidence type="ECO:0000256" key="1">
    <source>
        <dbReference type="ARBA" id="ARBA00011043"/>
    </source>
</evidence>
<dbReference type="InterPro" id="IPR027368">
    <property type="entry name" value="MnmE_dom2"/>
</dbReference>
<comment type="subunit">
    <text evidence="10">Homodimer. Heterotetramer of two MnmE and two MnmG subunits.</text>
</comment>
<feature type="binding site" evidence="10">
    <location>
        <position position="453"/>
    </location>
    <ligand>
        <name>(6S)-5-formyl-5,6,7,8-tetrahydrofolate</name>
        <dbReference type="ChEBI" id="CHEBI:57457"/>
    </ligand>
</feature>
<organism evidence="13 14">
    <name type="scientific">Reichenbachiella agariperforans</name>
    <dbReference type="NCBI Taxonomy" id="156994"/>
    <lineage>
        <taxon>Bacteria</taxon>
        <taxon>Pseudomonadati</taxon>
        <taxon>Bacteroidota</taxon>
        <taxon>Cytophagia</taxon>
        <taxon>Cytophagales</taxon>
        <taxon>Reichenbachiellaceae</taxon>
        <taxon>Reichenbachiella</taxon>
    </lineage>
</organism>
<dbReference type="PRINTS" id="PR00326">
    <property type="entry name" value="GTP1OBG"/>
</dbReference>
<comment type="function">
    <text evidence="10">Exhibits a very high intrinsic GTPase hydrolysis rate. Involved in the addition of a carboxymethylaminomethyl (cmnm) group at the wobble position (U34) of certain tRNAs, forming tRNA-cmnm(5)s(2)U34.</text>
</comment>
<dbReference type="InterPro" id="IPR031168">
    <property type="entry name" value="G_TrmE"/>
</dbReference>
<evidence type="ECO:0000313" key="13">
    <source>
        <dbReference type="EMBL" id="SHJ44158.1"/>
    </source>
</evidence>
<evidence type="ECO:0000256" key="7">
    <source>
        <dbReference type="ARBA" id="ARBA00022842"/>
    </source>
</evidence>
<dbReference type="SUPFAM" id="SSF52540">
    <property type="entry name" value="P-loop containing nucleoside triphosphate hydrolases"/>
    <property type="match status" value="1"/>
</dbReference>
<comment type="caution">
    <text evidence="10">Lacks conserved residue(s) required for the propagation of feature annotation.</text>
</comment>
<dbReference type="SUPFAM" id="SSF116878">
    <property type="entry name" value="TrmE connector domain"/>
    <property type="match status" value="1"/>
</dbReference>
<feature type="domain" description="TrmE-type G" evidence="12">
    <location>
        <begin position="218"/>
        <end position="375"/>
    </location>
</feature>
<dbReference type="InterPro" id="IPR018948">
    <property type="entry name" value="GTP-bd_TrmE_N"/>
</dbReference>
<comment type="subcellular location">
    <subcellularLocation>
        <location evidence="10">Cytoplasm</location>
    </subcellularLocation>
</comment>
<comment type="cofactor">
    <cofactor evidence="10">
        <name>K(+)</name>
        <dbReference type="ChEBI" id="CHEBI:29103"/>
    </cofactor>
    <text evidence="10">Binds 1 potassium ion per subunit.</text>
</comment>
<dbReference type="NCBIfam" id="NF003661">
    <property type="entry name" value="PRK05291.1-3"/>
    <property type="match status" value="1"/>
</dbReference>
<feature type="binding site" evidence="10">
    <location>
        <position position="253"/>
    </location>
    <ligand>
        <name>Mg(2+)</name>
        <dbReference type="ChEBI" id="CHEBI:18420"/>
    </ligand>
</feature>
<dbReference type="Pfam" id="PF01926">
    <property type="entry name" value="MMR_HSR1"/>
    <property type="match status" value="1"/>
</dbReference>
<feature type="binding site" evidence="10">
    <location>
        <position position="247"/>
    </location>
    <ligand>
        <name>K(+)</name>
        <dbReference type="ChEBI" id="CHEBI:29103"/>
    </ligand>
</feature>
<dbReference type="GO" id="GO:0046872">
    <property type="term" value="F:metal ion binding"/>
    <property type="evidence" value="ECO:0007669"/>
    <property type="project" value="UniProtKB-KW"/>
</dbReference>
<dbReference type="EMBL" id="FRAA01000001">
    <property type="protein sequence ID" value="SHJ44158.1"/>
    <property type="molecule type" value="Genomic_DNA"/>
</dbReference>
<keyword evidence="2 10" id="KW-0963">Cytoplasm</keyword>
<name>A0A1M6JBQ7_REIAG</name>
<evidence type="ECO:0000256" key="4">
    <source>
        <dbReference type="ARBA" id="ARBA00022723"/>
    </source>
</evidence>
<dbReference type="GO" id="GO:0005829">
    <property type="term" value="C:cytosol"/>
    <property type="evidence" value="ECO:0007669"/>
    <property type="project" value="TreeGrafter"/>
</dbReference>
<dbReference type="Proteomes" id="UP000184474">
    <property type="component" value="Unassembled WGS sequence"/>
</dbReference>
<dbReference type="PROSITE" id="PS51709">
    <property type="entry name" value="G_TRME"/>
    <property type="match status" value="1"/>
</dbReference>
<dbReference type="Pfam" id="PF10396">
    <property type="entry name" value="TrmE_N"/>
    <property type="match status" value="1"/>
</dbReference>
<feature type="binding site" evidence="10">
    <location>
        <position position="249"/>
    </location>
    <ligand>
        <name>K(+)</name>
        <dbReference type="ChEBI" id="CHEBI:29103"/>
    </ligand>
</feature>
<feature type="binding site" evidence="10">
    <location>
        <begin position="272"/>
        <end position="275"/>
    </location>
    <ligand>
        <name>GTP</name>
        <dbReference type="ChEBI" id="CHEBI:37565"/>
    </ligand>
</feature>